<dbReference type="PANTHER" id="PTHR46910">
    <property type="entry name" value="TRANSCRIPTION FACTOR PDR1"/>
    <property type="match status" value="1"/>
</dbReference>
<gene>
    <name evidence="5" type="ORF">A7U60_g8407</name>
</gene>
<dbReference type="SMART" id="SM00906">
    <property type="entry name" value="Fungal_trans"/>
    <property type="match status" value="1"/>
</dbReference>
<feature type="compositionally biased region" description="Polar residues" evidence="3">
    <location>
        <begin position="1"/>
        <end position="13"/>
    </location>
</feature>
<evidence type="ECO:0000256" key="2">
    <source>
        <dbReference type="ARBA" id="ARBA00023242"/>
    </source>
</evidence>
<feature type="region of interest" description="Disordered" evidence="3">
    <location>
        <begin position="687"/>
        <end position="776"/>
    </location>
</feature>
<name>A0A9Q5MYC0_SANBA</name>
<proteinExistence type="predicted"/>
<keyword evidence="6" id="KW-1185">Reference proteome</keyword>
<dbReference type="Proteomes" id="UP000757232">
    <property type="component" value="Unassembled WGS sequence"/>
</dbReference>
<evidence type="ECO:0000313" key="5">
    <source>
        <dbReference type="EMBL" id="OCB84422.1"/>
    </source>
</evidence>
<evidence type="ECO:0000256" key="3">
    <source>
        <dbReference type="SAM" id="MobiDB-lite"/>
    </source>
</evidence>
<feature type="compositionally biased region" description="Low complexity" evidence="3">
    <location>
        <begin position="735"/>
        <end position="748"/>
    </location>
</feature>
<evidence type="ECO:0000259" key="4">
    <source>
        <dbReference type="PROSITE" id="PS50048"/>
    </source>
</evidence>
<dbReference type="InterPro" id="IPR001138">
    <property type="entry name" value="Zn2Cys6_DnaBD"/>
</dbReference>
<sequence length="971" mass="106472">MADNNVASSSMNQPPKKKRAQDPPLPPDAGQRPIQLQRRRVWRACENCRRKKIKCDGVEPVCSQCAAGGAACTWLQTKDRAALSRHYVQELEARLMHMEEVFKQVAPIVELIEKSPNGGQAPIEGIVEALRRQNGVSQPQPLRGQHRSYPSRDSAASEHSSSPLPKSPSVTSSKEEDEVSEAFGQLALDEHGHLRWIGGSSTMSLIQSFRALTSSPLHRVSPAEDDPQSPGPSANKLYFPASVFFGKVHALPGPEEVEYPDRDLADKLVDAYFHRLHFLLPVVDKTSFLTAYKNLMDLKHDVNVVRAQTPFIALVFAVFACASRVVDDPRLNDEDDGGLGMVYYERSLILHYISHPLVQMAHVQCIVLLSSFLCAVNCLPQAWLLVGQAVRMSQDLGLHRSTRHVNMTALEKHVRRKVFWSVYSLDRMLAMALGRPLGIEDSDCDAEYPFEFDDEELPEFFAGSIIQKSQPSLVVGFIALCDLYRIAGRVCRQIYGIGSFREHLEPQKVQELTEQAASLDAELVEWCNRLPATFKSAPTDDAQVTMGAVLCSHYYSILTTLHRNFLPLKGSQFAGLASSLKAVHTARSCIRLAPSVKNVVPSSHHLAFFIQHLFSSAVIILLYAMHISDRDAANAAMAEAESCLGVVSSWEGTWPGARKCRELLSDLAITAREAINKGPVVARSQDASPFGGAISPSSPTSQSSLQRSLSGRMFRAKQSRATSRDARERIRRRSLSLQGSRLSGPSGLARRAMSQKRAHDEMDPAEPGGSFSSSPHAFHRSFASAFAASNQQQAFPGSPRDTGSGSVERQVTFAQSSPVFGPSLPTLGDPNSVNFSYNLSSTPGNWSSPTQQDNNGIRNLSQDSDTSSASLPSYNPLAQGMMDQNVAAYGPTLDSLLGLQQPMAAQGDSFPSSSFDTAGLPFAGLDFIRNYTPGLYETGQDMPWQGFDGAEFQYDPDLPFSFGEITMNNDH</sequence>
<dbReference type="PROSITE" id="PS50048">
    <property type="entry name" value="ZN2_CY6_FUNGAL_2"/>
    <property type="match status" value="1"/>
</dbReference>
<dbReference type="EMBL" id="LNZH02000215">
    <property type="protein sequence ID" value="OCB84422.1"/>
    <property type="molecule type" value="Genomic_DNA"/>
</dbReference>
<dbReference type="PROSITE" id="PS00463">
    <property type="entry name" value="ZN2_CY6_FUNGAL_1"/>
    <property type="match status" value="1"/>
</dbReference>
<dbReference type="AlphaFoldDB" id="A0A9Q5MYC0"/>
<keyword evidence="1" id="KW-0479">Metal-binding</keyword>
<dbReference type="CDD" id="cd00067">
    <property type="entry name" value="GAL4"/>
    <property type="match status" value="1"/>
</dbReference>
<dbReference type="GO" id="GO:0006351">
    <property type="term" value="P:DNA-templated transcription"/>
    <property type="evidence" value="ECO:0007669"/>
    <property type="project" value="InterPro"/>
</dbReference>
<dbReference type="Pfam" id="PF04082">
    <property type="entry name" value="Fungal_trans"/>
    <property type="match status" value="1"/>
</dbReference>
<evidence type="ECO:0000313" key="6">
    <source>
        <dbReference type="Proteomes" id="UP000757232"/>
    </source>
</evidence>
<dbReference type="CDD" id="cd12148">
    <property type="entry name" value="fungal_TF_MHR"/>
    <property type="match status" value="1"/>
</dbReference>
<feature type="region of interest" description="Disordered" evidence="3">
    <location>
        <begin position="789"/>
        <end position="808"/>
    </location>
</feature>
<dbReference type="SUPFAM" id="SSF57701">
    <property type="entry name" value="Zn2/Cys6 DNA-binding domain"/>
    <property type="match status" value="1"/>
</dbReference>
<feature type="compositionally biased region" description="Low complexity" evidence="3">
    <location>
        <begin position="695"/>
        <end position="710"/>
    </location>
</feature>
<feature type="compositionally biased region" description="Low complexity" evidence="3">
    <location>
        <begin position="151"/>
        <end position="162"/>
    </location>
</feature>
<dbReference type="SMART" id="SM00066">
    <property type="entry name" value="GAL4"/>
    <property type="match status" value="1"/>
</dbReference>
<dbReference type="InterPro" id="IPR050987">
    <property type="entry name" value="AtrR-like"/>
</dbReference>
<dbReference type="GO" id="GO:0008270">
    <property type="term" value="F:zinc ion binding"/>
    <property type="evidence" value="ECO:0007669"/>
    <property type="project" value="InterPro"/>
</dbReference>
<reference evidence="5" key="1">
    <citation type="submission" date="2016-06" db="EMBL/GenBank/DDBJ databases">
        <title>Draft Genome sequence of the fungus Inonotus baumii.</title>
        <authorList>
            <person name="Zhu H."/>
            <person name="Lin W."/>
        </authorList>
    </citation>
    <scope>NUCLEOTIDE SEQUENCE</scope>
    <source>
        <strain evidence="5">821</strain>
    </source>
</reference>
<dbReference type="Gene3D" id="4.10.240.10">
    <property type="entry name" value="Zn(2)-C6 fungal-type DNA-binding domain"/>
    <property type="match status" value="1"/>
</dbReference>
<evidence type="ECO:0000256" key="1">
    <source>
        <dbReference type="ARBA" id="ARBA00022723"/>
    </source>
</evidence>
<feature type="domain" description="Zn(2)-C6 fungal-type" evidence="4">
    <location>
        <begin position="44"/>
        <end position="74"/>
    </location>
</feature>
<dbReference type="GO" id="GO:0000981">
    <property type="term" value="F:DNA-binding transcription factor activity, RNA polymerase II-specific"/>
    <property type="evidence" value="ECO:0007669"/>
    <property type="project" value="InterPro"/>
</dbReference>
<protein>
    <recommendedName>
        <fullName evidence="4">Zn(2)-C6 fungal-type domain-containing protein</fullName>
    </recommendedName>
</protein>
<dbReference type="InterPro" id="IPR036864">
    <property type="entry name" value="Zn2-C6_fun-type_DNA-bd_sf"/>
</dbReference>
<dbReference type="InterPro" id="IPR007219">
    <property type="entry name" value="XnlR_reg_dom"/>
</dbReference>
<accession>A0A9Q5MYC0</accession>
<comment type="caution">
    <text evidence="5">The sequence shown here is derived from an EMBL/GenBank/DDBJ whole genome shotgun (WGS) entry which is preliminary data.</text>
</comment>
<dbReference type="OrthoDB" id="434771at2759"/>
<dbReference type="Pfam" id="PF00172">
    <property type="entry name" value="Zn_clus"/>
    <property type="match status" value="1"/>
</dbReference>
<feature type="region of interest" description="Disordered" evidence="3">
    <location>
        <begin position="1"/>
        <end position="34"/>
    </location>
</feature>
<keyword evidence="2" id="KW-0539">Nucleus</keyword>
<feature type="region of interest" description="Disordered" evidence="3">
    <location>
        <begin position="135"/>
        <end position="178"/>
    </location>
</feature>
<organism evidence="5 6">
    <name type="scientific">Sanghuangporus baumii</name>
    <name type="common">Phellinus baumii</name>
    <dbReference type="NCBI Taxonomy" id="108892"/>
    <lineage>
        <taxon>Eukaryota</taxon>
        <taxon>Fungi</taxon>
        <taxon>Dikarya</taxon>
        <taxon>Basidiomycota</taxon>
        <taxon>Agaricomycotina</taxon>
        <taxon>Agaricomycetes</taxon>
        <taxon>Hymenochaetales</taxon>
        <taxon>Hymenochaetaceae</taxon>
        <taxon>Sanghuangporus</taxon>
    </lineage>
</organism>
<feature type="compositionally biased region" description="Polar residues" evidence="3">
    <location>
        <begin position="843"/>
        <end position="873"/>
    </location>
</feature>
<dbReference type="GO" id="GO:0003677">
    <property type="term" value="F:DNA binding"/>
    <property type="evidence" value="ECO:0007669"/>
    <property type="project" value="InterPro"/>
</dbReference>
<dbReference type="PANTHER" id="PTHR46910:SF1">
    <property type="entry name" value="MISCELLANEOUS ZN(II)2CYS6 TRANSCRIPTION FACTOR (EUROFUNG)-RELATED"/>
    <property type="match status" value="1"/>
</dbReference>
<feature type="region of interest" description="Disordered" evidence="3">
    <location>
        <begin position="843"/>
        <end position="876"/>
    </location>
</feature>